<gene>
    <name evidence="10" type="ORF">FHR36_002599</name>
</gene>
<dbReference type="PROSITE" id="PS51278">
    <property type="entry name" value="GATASE_TYPE_2"/>
    <property type="match status" value="1"/>
</dbReference>
<evidence type="ECO:0000256" key="4">
    <source>
        <dbReference type="ARBA" id="ARBA00022741"/>
    </source>
</evidence>
<dbReference type="InterPro" id="IPR017932">
    <property type="entry name" value="GATase_2_dom"/>
</dbReference>
<evidence type="ECO:0000313" key="11">
    <source>
        <dbReference type="Proteomes" id="UP001206483"/>
    </source>
</evidence>
<evidence type="ECO:0000256" key="2">
    <source>
        <dbReference type="ARBA" id="ARBA00005752"/>
    </source>
</evidence>
<comment type="catalytic activity">
    <reaction evidence="8">
        <text>L-aspartate + L-glutamine + ATP + H2O = L-asparagine + L-glutamate + AMP + diphosphate + H(+)</text>
        <dbReference type="Rhea" id="RHEA:12228"/>
        <dbReference type="ChEBI" id="CHEBI:15377"/>
        <dbReference type="ChEBI" id="CHEBI:15378"/>
        <dbReference type="ChEBI" id="CHEBI:29985"/>
        <dbReference type="ChEBI" id="CHEBI:29991"/>
        <dbReference type="ChEBI" id="CHEBI:30616"/>
        <dbReference type="ChEBI" id="CHEBI:33019"/>
        <dbReference type="ChEBI" id="CHEBI:58048"/>
        <dbReference type="ChEBI" id="CHEBI:58359"/>
        <dbReference type="ChEBI" id="CHEBI:456215"/>
        <dbReference type="EC" id="6.3.5.4"/>
    </reaction>
</comment>
<evidence type="ECO:0000256" key="1">
    <source>
        <dbReference type="ARBA" id="ARBA00005187"/>
    </source>
</evidence>
<dbReference type="Pfam" id="PF13537">
    <property type="entry name" value="GATase_7"/>
    <property type="match status" value="1"/>
</dbReference>
<name>A0ABT1IWE6_9ACTN</name>
<organism evidence="10 11">
    <name type="scientific">Kitasatospora paracochleata</name>
    <dbReference type="NCBI Taxonomy" id="58354"/>
    <lineage>
        <taxon>Bacteria</taxon>
        <taxon>Bacillati</taxon>
        <taxon>Actinomycetota</taxon>
        <taxon>Actinomycetes</taxon>
        <taxon>Kitasatosporales</taxon>
        <taxon>Streptomycetaceae</taxon>
        <taxon>Kitasatospora</taxon>
    </lineage>
</organism>
<evidence type="ECO:0000256" key="8">
    <source>
        <dbReference type="ARBA" id="ARBA00048741"/>
    </source>
</evidence>
<reference evidence="10 11" key="1">
    <citation type="submission" date="2022-06" db="EMBL/GenBank/DDBJ databases">
        <title>Sequencing the genomes of 1000 actinobacteria strains.</title>
        <authorList>
            <person name="Klenk H.-P."/>
        </authorList>
    </citation>
    <scope>NUCLEOTIDE SEQUENCE [LARGE SCALE GENOMIC DNA]</scope>
    <source>
        <strain evidence="10 11">DSM 41656</strain>
    </source>
</reference>
<sequence>MCGITGWVAYDLDLTTRRSVIEDMTSTMADRGPDAAGTWVGRHAALGHRRLAVIDPAGGRQPMEIGTPRGSVVLVYSGETYNFTELRRELQARGHRFRTGSDTEVVLVGYLEWGEALADRLNGMYAFAIWDERDEKLVLIRDRMGVKPLYYHRTPDGVLFGSEPKAILANPAASRVVDTDCLHELIGFTKAPGWSLWKDMHEVEPGTVTTVDRTGVRHRSYWRLPTAVHTDDRAATVGRIGELLTDITDRQLVADVPVCVLLSGGLDSSSVTALAAARAKEQGGVLRTFSVDFAGQEENFTPDELRETPDSPFIREVAAHVGSEHHNVVLDSADLVEPEVRRAVVAARDMPIGLGDIDSSMYLLSKAIRRRSTVALSGEFADELFGGYIWFHHPAARDAPTFPWLAFQNAHTTDRTALLRPEVREKLNIPGYIADQYATAVAAVEHSGEENDFERRMRVISNLHLTRLVRALLDRKDRMSMAAGLEVRVPFADHRLVEYVYNTPWALKNYDGREKSLLRGAVRHLLPPSVVDRVKSPYPSPQDPRYAEALQAQAREVLAERTSPVFDLVDRAWLQNLCRLDAATMAADARLGLERVLDLYHWFDLYRPQLRIS</sequence>
<evidence type="ECO:0000256" key="3">
    <source>
        <dbReference type="ARBA" id="ARBA00012737"/>
    </source>
</evidence>
<evidence type="ECO:0000256" key="7">
    <source>
        <dbReference type="ARBA" id="ARBA00022962"/>
    </source>
</evidence>
<dbReference type="RefSeq" id="WP_253796537.1">
    <property type="nucleotide sequence ID" value="NZ_BAAAUB010000025.1"/>
</dbReference>
<dbReference type="SUPFAM" id="SSF52402">
    <property type="entry name" value="Adenine nucleotide alpha hydrolases-like"/>
    <property type="match status" value="1"/>
</dbReference>
<dbReference type="GO" id="GO:0004066">
    <property type="term" value="F:asparagine synthase (glutamine-hydrolyzing) activity"/>
    <property type="evidence" value="ECO:0007669"/>
    <property type="project" value="UniProtKB-EC"/>
</dbReference>
<proteinExistence type="inferred from homology"/>
<dbReference type="PIRSF" id="PIRSF001589">
    <property type="entry name" value="Asn_synthetase_glu-h"/>
    <property type="match status" value="1"/>
</dbReference>
<dbReference type="NCBIfam" id="TIGR01536">
    <property type="entry name" value="asn_synth_AEB"/>
    <property type="match status" value="1"/>
</dbReference>
<keyword evidence="6" id="KW-0028">Amino-acid biosynthesis</keyword>
<dbReference type="CDD" id="cd01991">
    <property type="entry name" value="Asn_synthase_B_C"/>
    <property type="match status" value="1"/>
</dbReference>
<comment type="similarity">
    <text evidence="2">Belongs to the asparagine synthetase family.</text>
</comment>
<dbReference type="PANTHER" id="PTHR43284">
    <property type="entry name" value="ASPARAGINE SYNTHETASE (GLUTAMINE-HYDROLYZING)"/>
    <property type="match status" value="1"/>
</dbReference>
<evidence type="ECO:0000256" key="6">
    <source>
        <dbReference type="ARBA" id="ARBA00022888"/>
    </source>
</evidence>
<protein>
    <recommendedName>
        <fullName evidence="3">asparagine synthase (glutamine-hydrolyzing)</fullName>
        <ecNumber evidence="3">6.3.5.4</ecNumber>
    </recommendedName>
</protein>
<dbReference type="CDD" id="cd00712">
    <property type="entry name" value="AsnB"/>
    <property type="match status" value="1"/>
</dbReference>
<dbReference type="SUPFAM" id="SSF56235">
    <property type="entry name" value="N-terminal nucleophile aminohydrolases (Ntn hydrolases)"/>
    <property type="match status" value="1"/>
</dbReference>
<dbReference type="Gene3D" id="3.40.50.620">
    <property type="entry name" value="HUPs"/>
    <property type="match status" value="1"/>
</dbReference>
<dbReference type="InterPro" id="IPR014729">
    <property type="entry name" value="Rossmann-like_a/b/a_fold"/>
</dbReference>
<keyword evidence="11" id="KW-1185">Reference proteome</keyword>
<dbReference type="EMBL" id="JAMZDX010000002">
    <property type="protein sequence ID" value="MCP2309475.1"/>
    <property type="molecule type" value="Genomic_DNA"/>
</dbReference>
<comment type="pathway">
    <text evidence="1">Amino-acid biosynthesis; L-asparagine biosynthesis; L-asparagine from L-aspartate (L-Gln route): step 1/1.</text>
</comment>
<keyword evidence="7" id="KW-0315">Glutamine amidotransferase</keyword>
<evidence type="ECO:0000256" key="5">
    <source>
        <dbReference type="ARBA" id="ARBA00022840"/>
    </source>
</evidence>
<dbReference type="Gene3D" id="3.60.20.10">
    <property type="entry name" value="Glutamine Phosphoribosylpyrophosphate, subunit 1, domain 1"/>
    <property type="match status" value="1"/>
</dbReference>
<dbReference type="Proteomes" id="UP001206483">
    <property type="component" value="Unassembled WGS sequence"/>
</dbReference>
<dbReference type="InterPro" id="IPR001962">
    <property type="entry name" value="Asn_synthase"/>
</dbReference>
<dbReference type="EC" id="6.3.5.4" evidence="3"/>
<dbReference type="PANTHER" id="PTHR43284:SF1">
    <property type="entry name" value="ASPARAGINE SYNTHETASE"/>
    <property type="match status" value="1"/>
</dbReference>
<dbReference type="InterPro" id="IPR006426">
    <property type="entry name" value="Asn_synth_AEB"/>
</dbReference>
<accession>A0ABT1IWE6</accession>
<keyword evidence="5" id="KW-0067">ATP-binding</keyword>
<dbReference type="InterPro" id="IPR029055">
    <property type="entry name" value="Ntn_hydrolases_N"/>
</dbReference>
<dbReference type="InterPro" id="IPR051786">
    <property type="entry name" value="ASN_synthetase/amidase"/>
</dbReference>
<dbReference type="InterPro" id="IPR033738">
    <property type="entry name" value="AsnB_N"/>
</dbReference>
<feature type="domain" description="Glutamine amidotransferase type-2" evidence="9">
    <location>
        <begin position="2"/>
        <end position="214"/>
    </location>
</feature>
<dbReference type="Pfam" id="PF00733">
    <property type="entry name" value="Asn_synthase"/>
    <property type="match status" value="1"/>
</dbReference>
<keyword evidence="6" id="KW-0061">Asparagine biosynthesis</keyword>
<comment type="caution">
    <text evidence="10">The sequence shown here is derived from an EMBL/GenBank/DDBJ whole genome shotgun (WGS) entry which is preliminary data.</text>
</comment>
<evidence type="ECO:0000313" key="10">
    <source>
        <dbReference type="EMBL" id="MCP2309475.1"/>
    </source>
</evidence>
<evidence type="ECO:0000259" key="9">
    <source>
        <dbReference type="PROSITE" id="PS51278"/>
    </source>
</evidence>
<keyword evidence="10" id="KW-0436">Ligase</keyword>
<keyword evidence="4" id="KW-0547">Nucleotide-binding</keyword>